<proteinExistence type="predicted"/>
<feature type="non-terminal residue" evidence="1">
    <location>
        <position position="1"/>
    </location>
</feature>
<name>A0A146KH08_9EUKA</name>
<gene>
    <name evidence="1" type="ORF">TPC1_11602</name>
</gene>
<sequence length="534" mass="61396">ELVKACDSSDLPSVEQLNNITFVAAFNDKLYAVQNHEMPVCMFCNDLAPKLLKAGCGCLVCQKCIYLELPSIPLARCPYCCWGLDHSKELTQKCIAFDFGPVNKSFSEANKLAGPHLQLAEIYPIRSVEENSKIHKTKILCRMHESIAPVRTKCTFCLPVGDEHTSLAKQHLLNCTNRQENHPNNKAVLADLLSSDNLQTFNIRQDLLLFSDQQQPIQTSQTIKVPMHRAPVICHVICRKLLLTDNDQQPALEQRPDFWNLQLLVFRNPMDLQDITQYDNIKVYLKITFPDQSVQHKSFDVSKANLKRERVLRFFSRVNARQPGRVLVEAEITSTLNNDIQFRSLKQLNKFVQLHQLVQEKQNLMQFVQKLEIHNEFRNKIQNCAEILQQAYNFANQADLDPAEVPELTFSQKNNLKLLAISPDPFDALALMLIVKSFSVNYLNSRMFIGECFFDVIVEYVEQFIEIQVIQKVFVDLIYELVQKQGDMNVLTLKIPGLFGRLRRSRQQYPELAEKIDELLQGLFRVSVIGIEVE</sequence>
<evidence type="ECO:0008006" key="2">
    <source>
        <dbReference type="Google" id="ProtNLM"/>
    </source>
</evidence>
<dbReference type="EMBL" id="GDID01001188">
    <property type="protein sequence ID" value="JAP95418.1"/>
    <property type="molecule type" value="Transcribed_RNA"/>
</dbReference>
<dbReference type="AlphaFoldDB" id="A0A146KH08"/>
<organism evidence="1">
    <name type="scientific">Trepomonas sp. PC1</name>
    <dbReference type="NCBI Taxonomy" id="1076344"/>
    <lineage>
        <taxon>Eukaryota</taxon>
        <taxon>Metamonada</taxon>
        <taxon>Diplomonadida</taxon>
        <taxon>Hexamitidae</taxon>
        <taxon>Hexamitinae</taxon>
        <taxon>Trepomonas</taxon>
    </lineage>
</organism>
<feature type="non-terminal residue" evidence="1">
    <location>
        <position position="534"/>
    </location>
</feature>
<accession>A0A146KH08</accession>
<reference evidence="1" key="1">
    <citation type="submission" date="2015-07" db="EMBL/GenBank/DDBJ databases">
        <title>Adaptation to a free-living lifestyle via gene acquisitions in the diplomonad Trepomonas sp. PC1.</title>
        <authorList>
            <person name="Xu F."/>
            <person name="Jerlstrom-Hultqvist J."/>
            <person name="Kolisko M."/>
            <person name="Simpson A.G.B."/>
            <person name="Roger A.J."/>
            <person name="Svard S.G."/>
            <person name="Andersson J.O."/>
        </authorList>
    </citation>
    <scope>NUCLEOTIDE SEQUENCE</scope>
    <source>
        <strain evidence="1">PC1</strain>
    </source>
</reference>
<protein>
    <recommendedName>
        <fullName evidence="2">RING-type domain-containing protein</fullName>
    </recommendedName>
</protein>
<evidence type="ECO:0000313" key="1">
    <source>
        <dbReference type="EMBL" id="JAP95418.1"/>
    </source>
</evidence>